<keyword evidence="3" id="KW-0732">Signal</keyword>
<organism evidence="4 5">
    <name type="scientific">Rhodococcus tukisamuensis</name>
    <dbReference type="NCBI Taxonomy" id="168276"/>
    <lineage>
        <taxon>Bacteria</taxon>
        <taxon>Bacillati</taxon>
        <taxon>Actinomycetota</taxon>
        <taxon>Actinomycetes</taxon>
        <taxon>Mycobacteriales</taxon>
        <taxon>Nocardiaceae</taxon>
        <taxon>Rhodococcus</taxon>
    </lineage>
</organism>
<dbReference type="Proteomes" id="UP000199417">
    <property type="component" value="Unassembled WGS sequence"/>
</dbReference>
<evidence type="ECO:0000256" key="2">
    <source>
        <dbReference type="SAM" id="Phobius"/>
    </source>
</evidence>
<feature type="transmembrane region" description="Helical" evidence="2">
    <location>
        <begin position="763"/>
        <end position="783"/>
    </location>
</feature>
<gene>
    <name evidence="4" type="ORF">SAMN05444580_12131</name>
</gene>
<evidence type="ECO:0000313" key="4">
    <source>
        <dbReference type="EMBL" id="SDE55930.1"/>
    </source>
</evidence>
<keyword evidence="2" id="KW-0812">Transmembrane</keyword>
<dbReference type="RefSeq" id="WP_072846514.1">
    <property type="nucleotide sequence ID" value="NZ_FNAB01000021.1"/>
</dbReference>
<accession>A0A1G7DXE8</accession>
<dbReference type="AlphaFoldDB" id="A0A1G7DXE8"/>
<evidence type="ECO:0000313" key="5">
    <source>
        <dbReference type="Proteomes" id="UP000199417"/>
    </source>
</evidence>
<feature type="chain" id="PRO_5011517629" description="Glycoprotein" evidence="3">
    <location>
        <begin position="32"/>
        <end position="805"/>
    </location>
</feature>
<dbReference type="STRING" id="168276.SAMN05444580_12131"/>
<name>A0A1G7DXE8_9NOCA</name>
<reference evidence="4 5" key="1">
    <citation type="submission" date="2016-10" db="EMBL/GenBank/DDBJ databases">
        <authorList>
            <person name="de Groot N.N."/>
        </authorList>
    </citation>
    <scope>NUCLEOTIDE SEQUENCE [LARGE SCALE GENOMIC DNA]</scope>
    <source>
        <strain evidence="4 5">JCM 11308</strain>
    </source>
</reference>
<dbReference type="EMBL" id="FNAB01000021">
    <property type="protein sequence ID" value="SDE55930.1"/>
    <property type="molecule type" value="Genomic_DNA"/>
</dbReference>
<keyword evidence="2" id="KW-1133">Transmembrane helix</keyword>
<proteinExistence type="predicted"/>
<evidence type="ECO:0008006" key="6">
    <source>
        <dbReference type="Google" id="ProtNLM"/>
    </source>
</evidence>
<keyword evidence="2" id="KW-0472">Membrane</keyword>
<protein>
    <recommendedName>
        <fullName evidence="6">Glycoprotein</fullName>
    </recommendedName>
</protein>
<sequence length="805" mass="83310">MRTALRRFTATTLTTLALAAAPLGFTAPSIAAPSSGSPTPTTPTSGARTTGAQATSTAPAAARGTQQQFVSLSVDSVAPNAVTTSSDPFVTVGGTVTNVGDRPVEDVQVRLQRAPKVAAPAQLRTVLTSDQENFDTVGAFDSVAEKLDVGRSVPFTLTLPLRSATGASLDITDPGVYPLLVNVNGTPEYGGTARLDDARFLLPVLGLPRDPSTEDPDAAPVPPSTADPVAVTLMWPLADRPRLAAGIPGSTDEQVRLVDDGLAGSLADGGRLEQLLAAAEFATGDGIDREHKLAQSMCLAVDPDLLITVSNMTRGYLVVDDPADPTGAAHSGTGQAAAAAWLDRLKALASRMCTTAVPFAQVDLTALHRVGDPTLVARALATPADIVDGTLGVTSLRGLTWPDSGVLDAEAAASLNGLGPTVLLAANAVAGKSAQAKVPLSGGNNGGPLYAALFDVPAGTALAAVGATPQTPTYTPASARYDLTGDSRTARLQDALGAVTWQSLTARPVEDRMANPDPRSLLLVPPQEWSVDGDEARAMLSTVSTMLRSGLATSRPLADVLDRNMPTPPLDLAYPEQAVRDGAPTSVQDGASASAPEIEAVTETLVNDPQSALTPVRFTAPLNEDLLRAMSTSGRRDRDRASATVAADLRIAQVRQALDRIYGAVTVLAPGGAYTLASEQSPLLLVARNDLPVGITVQLHVSAPPEMTVTDIGDQQLPARGSRALQVPAKVEGSGKMIVDVAMTTVNGRELGEPTAVSIRTNAYGRALAVITGCAGALLLLLAGRRLWHRFRGQPDRADEGYEPR</sequence>
<keyword evidence="5" id="KW-1185">Reference proteome</keyword>
<evidence type="ECO:0000256" key="3">
    <source>
        <dbReference type="SAM" id="SignalP"/>
    </source>
</evidence>
<feature type="signal peptide" evidence="3">
    <location>
        <begin position="1"/>
        <end position="31"/>
    </location>
</feature>
<evidence type="ECO:0000256" key="1">
    <source>
        <dbReference type="SAM" id="MobiDB-lite"/>
    </source>
</evidence>
<feature type="region of interest" description="Disordered" evidence="1">
    <location>
        <begin position="29"/>
        <end position="63"/>
    </location>
</feature>